<dbReference type="PROSITE" id="PS50113">
    <property type="entry name" value="PAC"/>
    <property type="match status" value="1"/>
</dbReference>
<dbReference type="InterPro" id="IPR013656">
    <property type="entry name" value="PAS_4"/>
</dbReference>
<keyword evidence="9" id="KW-1185">Reference proteome</keyword>
<dbReference type="PROSITE" id="PS50110">
    <property type="entry name" value="RESPONSE_REGULATORY"/>
    <property type="match status" value="1"/>
</dbReference>
<dbReference type="InterPro" id="IPR043128">
    <property type="entry name" value="Rev_trsase/Diguanyl_cyclase"/>
</dbReference>
<name>U7Q812_9CYAN</name>
<comment type="caution">
    <text evidence="8">The sequence shown here is derived from an EMBL/GenBank/DDBJ whole genome shotgun (WGS) entry which is preliminary data.</text>
</comment>
<evidence type="ECO:0000313" key="8">
    <source>
        <dbReference type="EMBL" id="ERT03928.1"/>
    </source>
</evidence>
<evidence type="ECO:0000259" key="3">
    <source>
        <dbReference type="PROSITE" id="PS50110"/>
    </source>
</evidence>
<sequence>MKQDLNLGVVLVVDDYPLNLKLLCASLSRVKYKVLVAQTGESALEIAVSQQPDLILLDIRMPEMDGYEVCRQLKASPVTRDIPVIFMTALSETDNKVKGLKLGAADYITKPIHPEEAISRIKTHLSVRRLTLLLEEQIQYLQQEINRRKQVEEQLRQVNTLLEQRVEERTTELLAVNTQLKQEIQHRHEIEEALIQEKELAQITLESIGDGVITTDERGKIDYLNPIAEQLTGWKNEAVRGQSLSKVFTIINETTREPLGNPVQRVFSQVDTVHVSHHTLLISRDGTEYAIEDSAAPIQDRQGQIQGVVVVFRDVTQSRLLSRQLSWQASHDHLTGLLNRQAFEQKIQAAITSIQTEEQQYIFCFLDLDKFKQVNDSCGHPAGDELLRQVTALLQTRVRAADCLARLGGDEFGLLLHGCSLGDGQEVAETVRKLIQDFRFNWEDKVFSIGVSIGLVKIDADTSNVASVFGAADAACYAAKARGRNCIHVYQIEDRELIQRQQERQWIKEIDRALSENRFHLYAQKIIPLQEMKNPREYYEVLLRLVDEAGNIVPPMAFLPTAERYDLMIKIDQWVVQNFLEYYQQLNNHLYMINLSESSIKNQEFIEFLKVKLTSNKIPNQTLCFEIPETVAIASLSQTIEFTQTLKQLGCSCAIDHFGGGMSSLTYLKHISLDYLKIDGSFVKEIHRNQVEYAVVESVNKIGHAMGVKTIAEFIEQDTSIELLREIGVDFAQGYGINQPQPLRWGDGEMGR</sequence>
<dbReference type="CDD" id="cd19920">
    <property type="entry name" value="REC_PA4781-like"/>
    <property type="match status" value="1"/>
</dbReference>
<dbReference type="InterPro" id="IPR001789">
    <property type="entry name" value="Sig_transdc_resp-reg_receiver"/>
</dbReference>
<dbReference type="Gene3D" id="3.30.450.20">
    <property type="entry name" value="PAS domain"/>
    <property type="match status" value="1"/>
</dbReference>
<feature type="domain" description="PAC" evidence="5">
    <location>
        <begin position="275"/>
        <end position="327"/>
    </location>
</feature>
<dbReference type="SUPFAM" id="SSF52172">
    <property type="entry name" value="CheY-like"/>
    <property type="match status" value="1"/>
</dbReference>
<dbReference type="PANTHER" id="PTHR44757:SF4">
    <property type="entry name" value="DIGUANYLATE CYCLASE DGCE-RELATED"/>
    <property type="match status" value="1"/>
</dbReference>
<evidence type="ECO:0000256" key="1">
    <source>
        <dbReference type="PROSITE-ProRule" id="PRU00169"/>
    </source>
</evidence>
<dbReference type="Proteomes" id="UP000017127">
    <property type="component" value="Unassembled WGS sequence"/>
</dbReference>
<dbReference type="FunFam" id="3.30.70.270:FF:000001">
    <property type="entry name" value="Diguanylate cyclase domain protein"/>
    <property type="match status" value="1"/>
</dbReference>
<dbReference type="InterPro" id="IPR001633">
    <property type="entry name" value="EAL_dom"/>
</dbReference>
<dbReference type="CDD" id="cd00130">
    <property type="entry name" value="PAS"/>
    <property type="match status" value="1"/>
</dbReference>
<feature type="domain" description="EAL" evidence="6">
    <location>
        <begin position="503"/>
        <end position="752"/>
    </location>
</feature>
<dbReference type="SMART" id="SM00448">
    <property type="entry name" value="REC"/>
    <property type="match status" value="1"/>
</dbReference>
<keyword evidence="2" id="KW-0175">Coiled coil</keyword>
<dbReference type="SMART" id="SM00091">
    <property type="entry name" value="PAS"/>
    <property type="match status" value="1"/>
</dbReference>
<gene>
    <name evidence="8" type="ORF">M595_6129</name>
</gene>
<evidence type="ECO:0000256" key="2">
    <source>
        <dbReference type="SAM" id="Coils"/>
    </source>
</evidence>
<dbReference type="InterPro" id="IPR035919">
    <property type="entry name" value="EAL_sf"/>
</dbReference>
<dbReference type="InterPro" id="IPR000160">
    <property type="entry name" value="GGDEF_dom"/>
</dbReference>
<dbReference type="SMART" id="SM00267">
    <property type="entry name" value="GGDEF"/>
    <property type="match status" value="1"/>
</dbReference>
<evidence type="ECO:0000259" key="7">
    <source>
        <dbReference type="PROSITE" id="PS50887"/>
    </source>
</evidence>
<dbReference type="Pfam" id="PF00563">
    <property type="entry name" value="EAL"/>
    <property type="match status" value="1"/>
</dbReference>
<dbReference type="InterPro" id="IPR001610">
    <property type="entry name" value="PAC"/>
</dbReference>
<dbReference type="Gene3D" id="3.40.50.2300">
    <property type="match status" value="1"/>
</dbReference>
<organism evidence="8 9">
    <name type="scientific">Lyngbya aestuarii BL J</name>
    <dbReference type="NCBI Taxonomy" id="1348334"/>
    <lineage>
        <taxon>Bacteria</taxon>
        <taxon>Bacillati</taxon>
        <taxon>Cyanobacteriota</taxon>
        <taxon>Cyanophyceae</taxon>
        <taxon>Oscillatoriophycideae</taxon>
        <taxon>Oscillatoriales</taxon>
        <taxon>Microcoleaceae</taxon>
        <taxon>Lyngbya</taxon>
    </lineage>
</organism>
<dbReference type="InterPro" id="IPR035965">
    <property type="entry name" value="PAS-like_dom_sf"/>
</dbReference>
<protein>
    <submittedName>
        <fullName evidence="8">Diguanylate cyclase domain protein</fullName>
    </submittedName>
</protein>
<dbReference type="Pfam" id="PF00072">
    <property type="entry name" value="Response_reg"/>
    <property type="match status" value="1"/>
</dbReference>
<dbReference type="EMBL" id="AUZM01000152">
    <property type="protein sequence ID" value="ERT03928.1"/>
    <property type="molecule type" value="Genomic_DNA"/>
</dbReference>
<dbReference type="SUPFAM" id="SSF141868">
    <property type="entry name" value="EAL domain-like"/>
    <property type="match status" value="1"/>
</dbReference>
<dbReference type="SUPFAM" id="SSF55073">
    <property type="entry name" value="Nucleotide cyclase"/>
    <property type="match status" value="1"/>
</dbReference>
<dbReference type="InterPro" id="IPR029787">
    <property type="entry name" value="Nucleotide_cyclase"/>
</dbReference>
<dbReference type="Gene3D" id="3.30.70.270">
    <property type="match status" value="1"/>
</dbReference>
<dbReference type="PROSITE" id="PS50883">
    <property type="entry name" value="EAL"/>
    <property type="match status" value="1"/>
</dbReference>
<dbReference type="SUPFAM" id="SSF55785">
    <property type="entry name" value="PYP-like sensor domain (PAS domain)"/>
    <property type="match status" value="1"/>
</dbReference>
<feature type="modified residue" description="4-aspartylphosphate" evidence="1">
    <location>
        <position position="58"/>
    </location>
</feature>
<evidence type="ECO:0000313" key="9">
    <source>
        <dbReference type="Proteomes" id="UP000017127"/>
    </source>
</evidence>
<reference evidence="8 9" key="1">
    <citation type="journal article" date="2013" name="Front. Microbiol.">
        <title>Comparative genomic analyses of the cyanobacterium, Lyngbya aestuarii BL J, a powerful hydrogen producer.</title>
        <authorList>
            <person name="Kothari A."/>
            <person name="Vaughn M."/>
            <person name="Garcia-Pichel F."/>
        </authorList>
    </citation>
    <scope>NUCLEOTIDE SEQUENCE [LARGE SCALE GENOMIC DNA]</scope>
    <source>
        <strain evidence="8 9">BL J</strain>
    </source>
</reference>
<dbReference type="NCBIfam" id="TIGR00254">
    <property type="entry name" value="GGDEF"/>
    <property type="match status" value="1"/>
</dbReference>
<dbReference type="InterPro" id="IPR011006">
    <property type="entry name" value="CheY-like_superfamily"/>
</dbReference>
<dbReference type="SMART" id="SM00086">
    <property type="entry name" value="PAC"/>
    <property type="match status" value="1"/>
</dbReference>
<dbReference type="InterPro" id="IPR052155">
    <property type="entry name" value="Biofilm_reg_signaling"/>
</dbReference>
<dbReference type="Gene3D" id="3.20.20.450">
    <property type="entry name" value="EAL domain"/>
    <property type="match status" value="1"/>
</dbReference>
<evidence type="ECO:0000259" key="4">
    <source>
        <dbReference type="PROSITE" id="PS50112"/>
    </source>
</evidence>
<dbReference type="InterPro" id="IPR000014">
    <property type="entry name" value="PAS"/>
</dbReference>
<evidence type="ECO:0000259" key="6">
    <source>
        <dbReference type="PROSITE" id="PS50883"/>
    </source>
</evidence>
<proteinExistence type="predicted"/>
<dbReference type="PATRIC" id="fig|1348334.3.peg.5854"/>
<feature type="coiled-coil region" evidence="2">
    <location>
        <begin position="134"/>
        <end position="168"/>
    </location>
</feature>
<dbReference type="PROSITE" id="PS50112">
    <property type="entry name" value="PAS"/>
    <property type="match status" value="1"/>
</dbReference>
<dbReference type="PROSITE" id="PS50887">
    <property type="entry name" value="GGDEF"/>
    <property type="match status" value="1"/>
</dbReference>
<keyword evidence="1" id="KW-0597">Phosphoprotein</keyword>
<dbReference type="InterPro" id="IPR000700">
    <property type="entry name" value="PAS-assoc_C"/>
</dbReference>
<evidence type="ECO:0000259" key="5">
    <source>
        <dbReference type="PROSITE" id="PS50113"/>
    </source>
</evidence>
<dbReference type="Pfam" id="PF00990">
    <property type="entry name" value="GGDEF"/>
    <property type="match status" value="1"/>
</dbReference>
<dbReference type="NCBIfam" id="TIGR00229">
    <property type="entry name" value="sensory_box"/>
    <property type="match status" value="1"/>
</dbReference>
<dbReference type="GO" id="GO:0000160">
    <property type="term" value="P:phosphorelay signal transduction system"/>
    <property type="evidence" value="ECO:0007669"/>
    <property type="project" value="InterPro"/>
</dbReference>
<dbReference type="Pfam" id="PF08448">
    <property type="entry name" value="PAS_4"/>
    <property type="match status" value="1"/>
</dbReference>
<dbReference type="CDD" id="cd01948">
    <property type="entry name" value="EAL"/>
    <property type="match status" value="1"/>
</dbReference>
<feature type="domain" description="GGDEF" evidence="7">
    <location>
        <begin position="359"/>
        <end position="492"/>
    </location>
</feature>
<accession>U7Q812</accession>
<dbReference type="AlphaFoldDB" id="U7Q812"/>
<feature type="domain" description="Response regulatory" evidence="3">
    <location>
        <begin position="9"/>
        <end position="125"/>
    </location>
</feature>
<dbReference type="CDD" id="cd01949">
    <property type="entry name" value="GGDEF"/>
    <property type="match status" value="1"/>
</dbReference>
<dbReference type="PANTHER" id="PTHR44757">
    <property type="entry name" value="DIGUANYLATE CYCLASE DGCP"/>
    <property type="match status" value="1"/>
</dbReference>
<dbReference type="SMART" id="SM00052">
    <property type="entry name" value="EAL"/>
    <property type="match status" value="1"/>
</dbReference>
<feature type="domain" description="PAS" evidence="4">
    <location>
        <begin position="197"/>
        <end position="270"/>
    </location>
</feature>